<dbReference type="Gene3D" id="3.30.390.30">
    <property type="match status" value="1"/>
</dbReference>
<dbReference type="PRINTS" id="PR00411">
    <property type="entry name" value="PNDRDTASEI"/>
</dbReference>
<dbReference type="Proteomes" id="UP000557204">
    <property type="component" value="Unassembled WGS sequence"/>
</dbReference>
<dbReference type="AlphaFoldDB" id="A0A849K226"/>
<gene>
    <name evidence="7" type="ORF">HLI28_00975</name>
</gene>
<dbReference type="Gene3D" id="3.50.50.60">
    <property type="entry name" value="FAD/NAD(P)-binding domain"/>
    <property type="match status" value="2"/>
</dbReference>
<feature type="domain" description="FAD/NAD(P)-binding" evidence="5">
    <location>
        <begin position="4"/>
        <end position="305"/>
    </location>
</feature>
<keyword evidence="3" id="KW-0274">FAD</keyword>
<comment type="cofactor">
    <cofactor evidence="1">
        <name>FAD</name>
        <dbReference type="ChEBI" id="CHEBI:57692"/>
    </cofactor>
</comment>
<evidence type="ECO:0000256" key="1">
    <source>
        <dbReference type="ARBA" id="ARBA00001974"/>
    </source>
</evidence>
<name>A0A849K226_9MICO</name>
<dbReference type="Pfam" id="PF07992">
    <property type="entry name" value="Pyr_redox_2"/>
    <property type="match status" value="1"/>
</dbReference>
<dbReference type="EMBL" id="JABFAJ010000003">
    <property type="protein sequence ID" value="NNU26119.1"/>
    <property type="molecule type" value="Genomic_DNA"/>
</dbReference>
<evidence type="ECO:0000256" key="4">
    <source>
        <dbReference type="ARBA" id="ARBA00023002"/>
    </source>
</evidence>
<dbReference type="PANTHER" id="PTHR43557">
    <property type="entry name" value="APOPTOSIS-INDUCING FACTOR 1"/>
    <property type="match status" value="1"/>
</dbReference>
<keyword evidence="8" id="KW-1185">Reference proteome</keyword>
<dbReference type="InterPro" id="IPR028202">
    <property type="entry name" value="Reductase_C"/>
</dbReference>
<dbReference type="SUPFAM" id="SSF55424">
    <property type="entry name" value="FAD/NAD-linked reductases, dimerisation (C-terminal) domain"/>
    <property type="match status" value="1"/>
</dbReference>
<dbReference type="RefSeq" id="WP_171245631.1">
    <property type="nucleotide sequence ID" value="NZ_JABFAJ010000003.1"/>
</dbReference>
<dbReference type="Pfam" id="PF14759">
    <property type="entry name" value="Reductase_C"/>
    <property type="match status" value="1"/>
</dbReference>
<organism evidence="7 8">
    <name type="scientific">Isoptericola sediminis</name>
    <dbReference type="NCBI Taxonomy" id="2733572"/>
    <lineage>
        <taxon>Bacteria</taxon>
        <taxon>Bacillati</taxon>
        <taxon>Actinomycetota</taxon>
        <taxon>Actinomycetes</taxon>
        <taxon>Micrococcales</taxon>
        <taxon>Promicromonosporaceae</taxon>
        <taxon>Isoptericola</taxon>
    </lineage>
</organism>
<dbReference type="GO" id="GO:0016651">
    <property type="term" value="F:oxidoreductase activity, acting on NAD(P)H"/>
    <property type="evidence" value="ECO:0007669"/>
    <property type="project" value="TreeGrafter"/>
</dbReference>
<feature type="domain" description="Reductase C-terminal" evidence="6">
    <location>
        <begin position="324"/>
        <end position="395"/>
    </location>
</feature>
<evidence type="ECO:0000259" key="5">
    <source>
        <dbReference type="Pfam" id="PF07992"/>
    </source>
</evidence>
<dbReference type="InterPro" id="IPR050446">
    <property type="entry name" value="FAD-oxidoreductase/Apoptosis"/>
</dbReference>
<dbReference type="SUPFAM" id="SSF51905">
    <property type="entry name" value="FAD/NAD(P)-binding domain"/>
    <property type="match status" value="2"/>
</dbReference>
<dbReference type="InterPro" id="IPR016156">
    <property type="entry name" value="FAD/NAD-linked_Rdtase_dimer_sf"/>
</dbReference>
<evidence type="ECO:0000313" key="8">
    <source>
        <dbReference type="Proteomes" id="UP000557204"/>
    </source>
</evidence>
<keyword evidence="4" id="KW-0560">Oxidoreductase</keyword>
<evidence type="ECO:0000256" key="3">
    <source>
        <dbReference type="ARBA" id="ARBA00022827"/>
    </source>
</evidence>
<dbReference type="GO" id="GO:0005737">
    <property type="term" value="C:cytoplasm"/>
    <property type="evidence" value="ECO:0007669"/>
    <property type="project" value="TreeGrafter"/>
</dbReference>
<reference evidence="7 8" key="1">
    <citation type="submission" date="2020-05" db="EMBL/GenBank/DDBJ databases">
        <title>Genome sequence of Isoptericola sp. JC619 isolated from Chilika lagoon, India.</title>
        <authorList>
            <person name="Kumar D."/>
            <person name="Appam K."/>
            <person name="Gandham S."/>
            <person name="Uppada J."/>
            <person name="Sasikala C."/>
            <person name="Venkata Ramana C."/>
        </authorList>
    </citation>
    <scope>NUCLEOTIDE SEQUENCE [LARGE SCALE GENOMIC DNA]</scope>
    <source>
        <strain evidence="7 8">JC619</strain>
    </source>
</reference>
<accession>A0A849K226</accession>
<evidence type="ECO:0000259" key="6">
    <source>
        <dbReference type="Pfam" id="PF14759"/>
    </source>
</evidence>
<sequence>MDPIVVVGGGLAAARATETLRSEGYDGPLVVVAGESTVPYERPPLSKEYLRGEAERADLRPLDADWYADQHVDLRTGTSATALDVGARSVTTAPGGAQRYSRLVLATGSRVRRIDVPGAELDGVHYLRTVRDADRLASALAGDGPVVVVGDGWIGMEVAASARQLGREVTVVGRGPHPLASLGPEVARIFTAVHEDNGVRLLHGRTVVGVDGDAGRVSGVRLDDDTSLPAATVVVGIGVTPEVGLAAEAGIDLVADRDGGGIAVDGTLRTSAPDVWAVGDIAAIPSPRYDRMLRIEHWAVADETGKHAARSMTGSGEAYDVLPYFFSDQFDLGMEAKGLTEGEIVISGSAEDRECVVFWVDGGRVNGAMGINVWERMDEAEELIRHDGTVDRATLEAFAG</sequence>
<dbReference type="PANTHER" id="PTHR43557:SF2">
    <property type="entry name" value="RIESKE DOMAIN-CONTAINING PROTEIN-RELATED"/>
    <property type="match status" value="1"/>
</dbReference>
<evidence type="ECO:0000313" key="7">
    <source>
        <dbReference type="EMBL" id="NNU26119.1"/>
    </source>
</evidence>
<dbReference type="InterPro" id="IPR036188">
    <property type="entry name" value="FAD/NAD-bd_sf"/>
</dbReference>
<evidence type="ECO:0000256" key="2">
    <source>
        <dbReference type="ARBA" id="ARBA00022630"/>
    </source>
</evidence>
<dbReference type="PRINTS" id="PR00368">
    <property type="entry name" value="FADPNR"/>
</dbReference>
<protein>
    <submittedName>
        <fullName evidence="7">NAD(P)/FAD-dependent oxidoreductase</fullName>
    </submittedName>
</protein>
<proteinExistence type="predicted"/>
<dbReference type="InterPro" id="IPR023753">
    <property type="entry name" value="FAD/NAD-binding_dom"/>
</dbReference>
<comment type="caution">
    <text evidence="7">The sequence shown here is derived from an EMBL/GenBank/DDBJ whole genome shotgun (WGS) entry which is preliminary data.</text>
</comment>
<keyword evidence="2" id="KW-0285">Flavoprotein</keyword>